<dbReference type="Gene3D" id="1.10.10.10">
    <property type="entry name" value="Winged helix-like DNA-binding domain superfamily/Winged helix DNA-binding domain"/>
    <property type="match status" value="1"/>
</dbReference>
<evidence type="ECO:0000256" key="2">
    <source>
        <dbReference type="ARBA" id="ARBA00016004"/>
    </source>
</evidence>
<dbReference type="InterPro" id="IPR051446">
    <property type="entry name" value="HTH_trans_reg/aminotransferase"/>
</dbReference>
<keyword evidence="4" id="KW-0805">Transcription regulation</keyword>
<evidence type="ECO:0000256" key="6">
    <source>
        <dbReference type="ARBA" id="ARBA00023163"/>
    </source>
</evidence>
<accession>A0ABU7TSZ6</accession>
<comment type="caution">
    <text evidence="10">The sequence shown here is derived from an EMBL/GenBank/DDBJ whole genome shotgun (WGS) entry which is preliminary data.</text>
</comment>
<dbReference type="PANTHER" id="PTHR46577">
    <property type="entry name" value="HTH-TYPE TRANSCRIPTIONAL REGULATORY PROTEIN GABR"/>
    <property type="match status" value="1"/>
</dbReference>
<evidence type="ECO:0000256" key="5">
    <source>
        <dbReference type="ARBA" id="ARBA00023125"/>
    </source>
</evidence>
<dbReference type="InterPro" id="IPR015421">
    <property type="entry name" value="PyrdxlP-dep_Trfase_major"/>
</dbReference>
<evidence type="ECO:0000259" key="9">
    <source>
        <dbReference type="PROSITE" id="PS50949"/>
    </source>
</evidence>
<comment type="similarity">
    <text evidence="1">In the C-terminal section; belongs to the class-I pyridoxal-phosphate-dependent aminotransferase family.</text>
</comment>
<dbReference type="CDD" id="cd00609">
    <property type="entry name" value="AAT_like"/>
    <property type="match status" value="1"/>
</dbReference>
<dbReference type="InterPro" id="IPR015424">
    <property type="entry name" value="PyrdxlP-dep_Trfase"/>
</dbReference>
<evidence type="ECO:0000256" key="3">
    <source>
        <dbReference type="ARBA" id="ARBA00022898"/>
    </source>
</evidence>
<dbReference type="InterPro" id="IPR000524">
    <property type="entry name" value="Tscrpt_reg_HTH_GntR"/>
</dbReference>
<name>A0ABU7TSZ6_9HYPH</name>
<feature type="domain" description="HTH gntR-type" evidence="9">
    <location>
        <begin position="18"/>
        <end position="86"/>
    </location>
</feature>
<dbReference type="Proteomes" id="UP001355206">
    <property type="component" value="Unassembled WGS sequence"/>
</dbReference>
<feature type="region of interest" description="Disordered" evidence="8">
    <location>
        <begin position="89"/>
        <end position="111"/>
    </location>
</feature>
<dbReference type="PROSITE" id="PS50949">
    <property type="entry name" value="HTH_GNTR"/>
    <property type="match status" value="1"/>
</dbReference>
<dbReference type="Pfam" id="PF00392">
    <property type="entry name" value="GntR"/>
    <property type="match status" value="1"/>
</dbReference>
<dbReference type="RefSeq" id="WP_331303014.1">
    <property type="nucleotide sequence ID" value="NZ_MLCA01000010.1"/>
</dbReference>
<evidence type="ECO:0000313" key="11">
    <source>
        <dbReference type="Proteomes" id="UP001355206"/>
    </source>
</evidence>
<dbReference type="CDD" id="cd07377">
    <property type="entry name" value="WHTH_GntR"/>
    <property type="match status" value="1"/>
</dbReference>
<feature type="compositionally biased region" description="Basic and acidic residues" evidence="8">
    <location>
        <begin position="489"/>
        <end position="501"/>
    </location>
</feature>
<keyword evidence="3" id="KW-0663">Pyridoxal phosphate</keyword>
<dbReference type="Pfam" id="PF00155">
    <property type="entry name" value="Aminotran_1_2"/>
    <property type="match status" value="1"/>
</dbReference>
<organism evidence="10 11">
    <name type="scientific">Methylobacterium oryzae</name>
    <dbReference type="NCBI Taxonomy" id="334852"/>
    <lineage>
        <taxon>Bacteria</taxon>
        <taxon>Pseudomonadati</taxon>
        <taxon>Pseudomonadota</taxon>
        <taxon>Alphaproteobacteria</taxon>
        <taxon>Hyphomicrobiales</taxon>
        <taxon>Methylobacteriaceae</taxon>
        <taxon>Methylobacterium</taxon>
    </lineage>
</organism>
<dbReference type="InterPro" id="IPR004839">
    <property type="entry name" value="Aminotransferase_I/II_large"/>
</dbReference>
<evidence type="ECO:0000313" key="10">
    <source>
        <dbReference type="EMBL" id="MEE7492559.1"/>
    </source>
</evidence>
<evidence type="ECO:0000256" key="4">
    <source>
        <dbReference type="ARBA" id="ARBA00023015"/>
    </source>
</evidence>
<evidence type="ECO:0000256" key="8">
    <source>
        <dbReference type="SAM" id="MobiDB-lite"/>
    </source>
</evidence>
<dbReference type="Gene3D" id="3.40.640.10">
    <property type="entry name" value="Type I PLP-dependent aspartate aminotransferase-like (Major domain)"/>
    <property type="match status" value="1"/>
</dbReference>
<keyword evidence="11" id="KW-1185">Reference proteome</keyword>
<feature type="region of interest" description="Disordered" evidence="8">
    <location>
        <begin position="489"/>
        <end position="513"/>
    </location>
</feature>
<dbReference type="InterPro" id="IPR036390">
    <property type="entry name" value="WH_DNA-bd_sf"/>
</dbReference>
<reference evidence="10 11" key="1">
    <citation type="journal article" date="2012" name="Genet. Mol. Biol.">
        <title>Analysis of 16S rRNA and mxaF genes revealing insights into Methylobacterium niche-specific plant association.</title>
        <authorList>
            <person name="Dourado M.N."/>
            <person name="Andreote F.D."/>
            <person name="Dini-Andreote F."/>
            <person name="Conti R."/>
            <person name="Araujo J.M."/>
            <person name="Araujo W.L."/>
        </authorList>
    </citation>
    <scope>NUCLEOTIDE SEQUENCE [LARGE SCALE GENOMIC DNA]</scope>
    <source>
        <strain evidence="10 11">TC3-10</strain>
    </source>
</reference>
<proteinExistence type="inferred from homology"/>
<gene>
    <name evidence="10" type="ORF">MOTC310_19600</name>
</gene>
<keyword evidence="6" id="KW-0804">Transcription</keyword>
<protein>
    <recommendedName>
        <fullName evidence="2">8-amino-7-oxononanoate synthase</fullName>
    </recommendedName>
    <alternativeName>
        <fullName evidence="7">Alpha-oxoamine synthase</fullName>
    </alternativeName>
</protein>
<sequence>MARSPLPLTLTLDDAAATPLHAQLREGLRAAILDRLLPRGARLPASRVLAADLGCARGTVVLALEQLTAEGYLTARPGSATRVAATLPDDAFPAPGPIRRPGTDPVPNLSRRGTRLVSAPARRYMAGPSVPDAFALGRPAQDAFPFEVWGRLLQAEWRHGPPERPDPRGSPALRAAVAAYLAQARGVACEPDDVIVTAGIRQSLRLLAELLLDPGETALVEEPGFPGIAQALASAGLRPVPVPVGPGGLSVSPTAAPVPGARLAVVTPAHHYPLGHAMSLENRLDLLAWAEAVSGWIVEDDYDGAYRYAGRPLAPLRALDRGGRVIYVGSFSKLLLPALGLSYLVLPRGLVAPVNQALAETGPAPPGIGQWALARFIEDGHLAGHLRRTRRLYGLRQEALIEAARRHAGDVAAIAPMEGGMHVIARPGPAWSPTLADAAAAAALARAGISAVALSAYHAGPAEPGLLLGYAAVPERAIEPAVRRMAEVLRAAPDPRPDGHGRGAVSARSRPSP</sequence>
<dbReference type="EMBL" id="MLCA01000010">
    <property type="protein sequence ID" value="MEE7492559.1"/>
    <property type="molecule type" value="Genomic_DNA"/>
</dbReference>
<keyword evidence="5" id="KW-0238">DNA-binding</keyword>
<dbReference type="InterPro" id="IPR036388">
    <property type="entry name" value="WH-like_DNA-bd_sf"/>
</dbReference>
<dbReference type="SUPFAM" id="SSF53383">
    <property type="entry name" value="PLP-dependent transferases"/>
    <property type="match status" value="1"/>
</dbReference>
<dbReference type="PANTHER" id="PTHR46577:SF1">
    <property type="entry name" value="HTH-TYPE TRANSCRIPTIONAL REGULATORY PROTEIN GABR"/>
    <property type="match status" value="1"/>
</dbReference>
<dbReference type="SUPFAM" id="SSF46785">
    <property type="entry name" value="Winged helix' DNA-binding domain"/>
    <property type="match status" value="1"/>
</dbReference>
<evidence type="ECO:0000256" key="1">
    <source>
        <dbReference type="ARBA" id="ARBA00005384"/>
    </source>
</evidence>
<dbReference type="SMART" id="SM00345">
    <property type="entry name" value="HTH_GNTR"/>
    <property type="match status" value="1"/>
</dbReference>
<evidence type="ECO:0000256" key="7">
    <source>
        <dbReference type="ARBA" id="ARBA00031658"/>
    </source>
</evidence>